<dbReference type="Proteomes" id="UP000007129">
    <property type="component" value="Unassembled WGS sequence"/>
</dbReference>
<dbReference type="VEuPathDB" id="FungiDB:MPH_00573"/>
<dbReference type="Gene3D" id="3.60.21.70">
    <property type="entry name" value="PhoD-like phosphatase"/>
    <property type="match status" value="1"/>
</dbReference>
<dbReference type="InterPro" id="IPR038607">
    <property type="entry name" value="PhoD-like_sf"/>
</dbReference>
<feature type="region of interest" description="Disordered" evidence="1">
    <location>
        <begin position="384"/>
        <end position="470"/>
    </location>
</feature>
<dbReference type="PANTHER" id="PTHR46689">
    <property type="entry name" value="MEMBRANE PROTEIN, PUTATIVE-RELATED"/>
    <property type="match status" value="1"/>
</dbReference>
<feature type="compositionally biased region" description="Polar residues" evidence="1">
    <location>
        <begin position="254"/>
        <end position="274"/>
    </location>
</feature>
<accession>K2S5F7</accession>
<reference evidence="3 4" key="1">
    <citation type="journal article" date="2012" name="BMC Genomics">
        <title>Tools to kill: Genome of one of the most destructive plant pathogenic fungi Macrophomina phaseolina.</title>
        <authorList>
            <person name="Islam M.S."/>
            <person name="Haque M.S."/>
            <person name="Islam M.M."/>
            <person name="Emdad E.M."/>
            <person name="Halim A."/>
            <person name="Hossen Q.M.M."/>
            <person name="Hossain M.Z."/>
            <person name="Ahmed B."/>
            <person name="Rahim S."/>
            <person name="Rahman M.S."/>
            <person name="Alam M.M."/>
            <person name="Hou S."/>
            <person name="Wan X."/>
            <person name="Saito J.A."/>
            <person name="Alam M."/>
        </authorList>
    </citation>
    <scope>NUCLEOTIDE SEQUENCE [LARGE SCALE GENOMIC DNA]</scope>
    <source>
        <strain evidence="3 4">MS6</strain>
    </source>
</reference>
<feature type="compositionally biased region" description="Low complexity" evidence="1">
    <location>
        <begin position="166"/>
        <end position="178"/>
    </location>
</feature>
<dbReference type="CDD" id="cd07389">
    <property type="entry name" value="MPP_PhoD"/>
    <property type="match status" value="1"/>
</dbReference>
<feature type="compositionally biased region" description="Acidic residues" evidence="1">
    <location>
        <begin position="1595"/>
        <end position="1609"/>
    </location>
</feature>
<dbReference type="InterPro" id="IPR043904">
    <property type="entry name" value="PhoD_2-like"/>
</dbReference>
<feature type="compositionally biased region" description="Low complexity" evidence="1">
    <location>
        <begin position="1486"/>
        <end position="1498"/>
    </location>
</feature>
<feature type="region of interest" description="Disordered" evidence="1">
    <location>
        <begin position="1198"/>
        <end position="1330"/>
    </location>
</feature>
<evidence type="ECO:0000259" key="2">
    <source>
        <dbReference type="Pfam" id="PF19050"/>
    </source>
</evidence>
<protein>
    <recommendedName>
        <fullName evidence="2">PhoD-like phosphatase domain-containing protein</fullName>
    </recommendedName>
</protein>
<feature type="domain" description="PhoD-like phosphatase" evidence="2">
    <location>
        <begin position="776"/>
        <end position="1036"/>
    </location>
</feature>
<feature type="compositionally biased region" description="Basic and acidic residues" evidence="1">
    <location>
        <begin position="695"/>
        <end position="710"/>
    </location>
</feature>
<gene>
    <name evidence="3" type="ORF">MPH_00573</name>
</gene>
<dbReference type="EMBL" id="AHHD01000030">
    <property type="protein sequence ID" value="EKG22118.1"/>
    <property type="molecule type" value="Genomic_DNA"/>
</dbReference>
<dbReference type="InterPro" id="IPR018946">
    <property type="entry name" value="PhoD-like_MPP"/>
</dbReference>
<feature type="compositionally biased region" description="Polar residues" evidence="1">
    <location>
        <begin position="321"/>
        <end position="331"/>
    </location>
</feature>
<dbReference type="Pfam" id="PF19050">
    <property type="entry name" value="PhoD_2"/>
    <property type="match status" value="2"/>
</dbReference>
<feature type="region of interest" description="Disordered" evidence="1">
    <location>
        <begin position="1"/>
        <end position="362"/>
    </location>
</feature>
<evidence type="ECO:0000313" key="4">
    <source>
        <dbReference type="Proteomes" id="UP000007129"/>
    </source>
</evidence>
<dbReference type="STRING" id="1126212.K2S5F7"/>
<feature type="compositionally biased region" description="Polar residues" evidence="1">
    <location>
        <begin position="1304"/>
        <end position="1315"/>
    </location>
</feature>
<dbReference type="eggNOG" id="ENOG502QPI0">
    <property type="taxonomic scope" value="Eukaryota"/>
</dbReference>
<evidence type="ECO:0000256" key="1">
    <source>
        <dbReference type="SAM" id="MobiDB-lite"/>
    </source>
</evidence>
<dbReference type="SUPFAM" id="SSF56300">
    <property type="entry name" value="Metallo-dependent phosphatases"/>
    <property type="match status" value="1"/>
</dbReference>
<dbReference type="PANTHER" id="PTHR46689:SF1">
    <property type="entry name" value="PHOD-LIKE PHOSPHATASE DOMAIN-CONTAINING PROTEIN"/>
    <property type="match status" value="1"/>
</dbReference>
<feature type="compositionally biased region" description="Basic and acidic residues" evidence="1">
    <location>
        <begin position="340"/>
        <end position="352"/>
    </location>
</feature>
<feature type="compositionally biased region" description="Basic and acidic residues" evidence="1">
    <location>
        <begin position="216"/>
        <end position="228"/>
    </location>
</feature>
<evidence type="ECO:0000313" key="3">
    <source>
        <dbReference type="EMBL" id="EKG22118.1"/>
    </source>
</evidence>
<sequence>MDPRPRRNSGSYARAPPPNAQVPPSSYNTQQSASYRRHPKQPQTGLVPQKDPAGPYPEELEYARDYPPQPQNGAFGSNSHRRRNSHSDPAAGNGEPVVAPNAPQGPPVAYKQPYMGSFAAPARSRSHKRYEPAPASVPRNLQPPPPGAQPPPFSQLPGSREYEQSPVTTATTPVTPNTERSERRRSSSGTAGVQRSRTGSVSHRSPLQKLEGALDDISKEERRARIQEFEAAAQDKAASRRGSEQSAHVPAQSRHASGPTQSGPGPQRSASGKRNFSLPGHVDARHAGKGSVDFGQQWQPEQQQEHGSQRRARVPQYDAQIEQQARRNSQVDPEAARSVSYRDRSARAEASHSRKNSVNEGAAMAAGTATGAALGLAATGGRDYHGRDQTAVGRSNSKKLQKRTRPEVYQETANRDPAAVPDAHRQLQTDRVAHAQGTRSAGRYQPPDPFPAEAMRNKGPGPKYEVPPQTINGQRAHDQVAFNREDAHVARGPQEHGSHHMPEIFHRHHHEERRYTSAKALDEWKSAEVASLTADDLNIESMETEGETKLPWWEKRNSQHRRSIGPGAAQLDGAHDEFAGQTHFTPPLYIKCGPLLRYTGMKRETRMGRGDRWIWRGSVMIVTIDQHSSYEKAPTLRLFLQPKDLLPPPPAQLDESTGQKLASEYVDPLAGEIKMSRTGKTLYVRPVEDLEEEADLSRREDDTGLYEESKTAASHRPRIRKKDGEKSGKYREVKGIRLYAERGVTFWRFNLEVELGKEQARVAYRINRGPAIGFWVPARGETMNIMFHSCNGFSLSVNPHEFCGPDPLWRDVLNNHQTRPFHVMIGGGDQIYNDAATRQTNYFREWLSTKNAVHKHSAEFTAEMQNELEEFYLNRYAMWFSQGFFAMANSQIPMINMWDDHDIIDGYGSYPHHFMKNSVFCGLGAVAFKYYMLFQHQSVPDETEVDEPSWLLGASPGPYIDQLSRNLFMFLGKNVAFVGLDCRTERMRDEILSAESYYRIFDRCRKEIIEGDTKHLIVLLGVPIAYPRLNFLENVLTSRVMDPIKAIGRTGMLGGFINKFDGGVEILDDLDDHWTAKHHKSERNWFIQELQELAAEKSVRITILGGDVHLAAVGQFYSNKKLGVPKDRDHRYMPNVISSAIVNTPPPELMADILNKRNKVHHLDEQTDEDMIPMFTHDVEGKPRNNHHLLPRRNWCSIREYNPGTTPPPTPPTRSSSPEMQPPKLTRSLSLTRSDFKPGNLMRRLSKREKGPPVSFYNRDSPHGGRHASSSDEFGQRRGSSDSQRPNAYHTPQRAATQPMAPVNRSTESYSQRNTPIADPPRPNRFHRRPTGLSIKAARKGGAFDDDDPDNPDAGSINLENGLDVVLNVEVSQKDPAGITTPYRLLVPALFYDRPPDENAAVRRPSGGGLKNFFSIRRKKRQDFEDYDYDSRSPSPTVSERSAIERLSQIGGPRGSFGRITGNNGYGGDGAVQPHQRQLPHPPSRQQQAYAEQQHQQQRSGPAAFDSPPRGSLQQRRSDPPVQYGSDPVQSNRRPPQVVATQPPPPAAAVVAATGERRYAQPTESRTPVRGEHMASGANGGYGGSRRNSRYDERYYDDDDDDLSDEEDSLGSFRSHGGKRQQQQPQAKKKWMIWK</sequence>
<dbReference type="GO" id="GO:0016020">
    <property type="term" value="C:membrane"/>
    <property type="evidence" value="ECO:0007669"/>
    <property type="project" value="TreeGrafter"/>
</dbReference>
<dbReference type="OrthoDB" id="9999821at2759"/>
<feature type="compositionally biased region" description="Polar residues" evidence="1">
    <location>
        <begin position="189"/>
        <end position="205"/>
    </location>
</feature>
<feature type="domain" description="PhoD-like phosphatase" evidence="2">
    <location>
        <begin position="1044"/>
        <end position="1205"/>
    </location>
</feature>
<feature type="region of interest" description="Disordered" evidence="1">
    <location>
        <begin position="693"/>
        <end position="726"/>
    </location>
</feature>
<dbReference type="InterPro" id="IPR029052">
    <property type="entry name" value="Metallo-depent_PP-like"/>
</dbReference>
<feature type="region of interest" description="Disordered" evidence="1">
    <location>
        <begin position="1425"/>
        <end position="1635"/>
    </location>
</feature>
<feature type="compositionally biased region" description="Pro residues" evidence="1">
    <location>
        <begin position="141"/>
        <end position="154"/>
    </location>
</feature>
<feature type="compositionally biased region" description="Polar residues" evidence="1">
    <location>
        <begin position="22"/>
        <end position="34"/>
    </location>
</feature>
<dbReference type="InParanoid" id="K2S5F7"/>
<name>K2S5F7_MACPH</name>
<organism evidence="3 4">
    <name type="scientific">Macrophomina phaseolina (strain MS6)</name>
    <name type="common">Charcoal rot fungus</name>
    <dbReference type="NCBI Taxonomy" id="1126212"/>
    <lineage>
        <taxon>Eukaryota</taxon>
        <taxon>Fungi</taxon>
        <taxon>Dikarya</taxon>
        <taxon>Ascomycota</taxon>
        <taxon>Pezizomycotina</taxon>
        <taxon>Dothideomycetes</taxon>
        <taxon>Dothideomycetes incertae sedis</taxon>
        <taxon>Botryosphaeriales</taxon>
        <taxon>Botryosphaeriaceae</taxon>
        <taxon>Macrophomina</taxon>
    </lineage>
</organism>
<dbReference type="HOGENOM" id="CLU_000998_2_0_1"/>
<proteinExistence type="predicted"/>
<feature type="compositionally biased region" description="Basic and acidic residues" evidence="1">
    <location>
        <begin position="422"/>
        <end position="433"/>
    </location>
</feature>
<comment type="caution">
    <text evidence="3">The sequence shown here is derived from an EMBL/GenBank/DDBJ whole genome shotgun (WGS) entry which is preliminary data.</text>
</comment>